<keyword evidence="6" id="KW-0677">Repeat</keyword>
<evidence type="ECO:0000256" key="9">
    <source>
        <dbReference type="ARBA" id="ARBA00023053"/>
    </source>
</evidence>
<dbReference type="GO" id="GO:0005886">
    <property type="term" value="C:plasma membrane"/>
    <property type="evidence" value="ECO:0007669"/>
    <property type="project" value="UniProtKB-SubCell"/>
</dbReference>
<evidence type="ECO:0000256" key="4">
    <source>
        <dbReference type="ARBA" id="ARBA00022475"/>
    </source>
</evidence>
<dbReference type="GO" id="GO:0003723">
    <property type="term" value="F:RNA binding"/>
    <property type="evidence" value="ECO:0007669"/>
    <property type="project" value="UniProtKB-UniRule"/>
</dbReference>
<dbReference type="PANTHER" id="PTHR42985">
    <property type="entry name" value="SODIUM-COUPLED MONOCARBOXYLATE TRANSPORTER"/>
    <property type="match status" value="1"/>
</dbReference>
<keyword evidence="11 15" id="KW-0472">Membrane</keyword>
<feature type="transmembrane region" description="Helical" evidence="15">
    <location>
        <begin position="58"/>
        <end position="80"/>
    </location>
</feature>
<comment type="subcellular location">
    <subcellularLocation>
        <location evidence="1">Cell membrane</location>
        <topology evidence="1">Multi-pass membrane protein</topology>
    </subcellularLocation>
</comment>
<evidence type="ECO:0000259" key="16">
    <source>
        <dbReference type="PROSITE" id="PS50102"/>
    </source>
</evidence>
<keyword evidence="12" id="KW-0739">Sodium transport</keyword>
<keyword evidence="8 15" id="KW-1133">Transmembrane helix</keyword>
<dbReference type="Pfam" id="PF00474">
    <property type="entry name" value="SSF"/>
    <property type="match status" value="1"/>
</dbReference>
<evidence type="ECO:0000256" key="3">
    <source>
        <dbReference type="ARBA" id="ARBA00022448"/>
    </source>
</evidence>
<reference evidence="17 18" key="1">
    <citation type="journal article" date="2017" name="Curr. Biol.">
        <title>Genome architecture and evolution of a unichromosomal asexual nematode.</title>
        <authorList>
            <person name="Fradin H."/>
            <person name="Zegar C."/>
            <person name="Gutwein M."/>
            <person name="Lucas J."/>
            <person name="Kovtun M."/>
            <person name="Corcoran D."/>
            <person name="Baugh L.R."/>
            <person name="Kiontke K."/>
            <person name="Gunsalus K."/>
            <person name="Fitch D.H."/>
            <person name="Piano F."/>
        </authorList>
    </citation>
    <scope>NUCLEOTIDE SEQUENCE [LARGE SCALE GENOMIC DNA]</scope>
    <source>
        <strain evidence="17">PF1309</strain>
    </source>
</reference>
<feature type="transmembrane region" description="Helical" evidence="15">
    <location>
        <begin position="313"/>
        <end position="332"/>
    </location>
</feature>
<dbReference type="EMBL" id="LIAE01006565">
    <property type="protein sequence ID" value="PAV87507.1"/>
    <property type="molecule type" value="Genomic_DNA"/>
</dbReference>
<dbReference type="OrthoDB" id="6132759at2759"/>
<dbReference type="FunFam" id="3.30.70.330:FF:000040">
    <property type="entry name" value="Heterogeneous nuclear ribonucleoprotein A2/B1"/>
    <property type="match status" value="1"/>
</dbReference>
<keyword evidence="9" id="KW-0915">Sodium</keyword>
<sequence>MAPAPVPLSWLDYAVFTFSILLSIGTGVYHAIKAHFFLKGDHGKTTAKDEYLMGGAQIWLNFAIGAVSSLVTCFVFLPVFHKMKSTCLHEYFIHRYNSVLIRRMFSFLFLAFTLIYLSIVIYAPSVALSPVLGINKWWLILIFGGSTTLYTCIGGLKAVVWTDSLQYNSLWINIFSGTIVWLASFGVNQLAIQRYASLPTMKQAKNIILYTCVPFIILCSIVAFVGFIALAYFYNCNPIETGEINEIDHITILFARDILHPTPGLFGLYVSCIMSATLSTLSSGMNSSAAAIYEDFLKQSLDGKITDTAATRLNKLIVIACGVVSTILAFAAESLGGILRMCIAVMGAISGPMVAIFVLAMFFPRTGKWSCLISFVLSNLIMVIICVVNYVEDPFKELFLSTNTTEFGCGAEKPFTIKQQPSYDAHFGNPETMYISRISTYAYAGIGFILMMAIALVVSLFEKPGDATKIHHLTFAGRHSFRIFREFCTKMSSFSTGDNPFIATASIHSAPVISSNGFDLSALLPQFLSLQKIASSRELERKEENSQPSQSLTQIVGPLYMRKLFIGGLSHETDDEDLRRYFARWGHVLDAIVIRDAATRHSRGFGFITYASQEFAEKCLACKPHTVKGKTVDSKRAVPRELIGKVEAQNCVDEDVIYQNNRKVLLTGLQKAHTVLALREYFTSFGLLNQVELLKSPYEGFGCLEYDDAKTVESVISTNYGLHHINGLPVQASAFPDVDPGMSSADPVFSLPLIRPKSKDSITNSTSEVR</sequence>
<evidence type="ECO:0000256" key="13">
    <source>
        <dbReference type="PROSITE-ProRule" id="PRU00176"/>
    </source>
</evidence>
<evidence type="ECO:0000256" key="14">
    <source>
        <dbReference type="RuleBase" id="RU362091"/>
    </source>
</evidence>
<dbReference type="AlphaFoldDB" id="A0A2A2LND6"/>
<feature type="domain" description="RRM" evidence="16">
    <location>
        <begin position="662"/>
        <end position="743"/>
    </location>
</feature>
<dbReference type="PANTHER" id="PTHR42985:SF40">
    <property type="entry name" value="LD47995P-RELATED"/>
    <property type="match status" value="1"/>
</dbReference>
<feature type="transmembrane region" description="Helical" evidence="15">
    <location>
        <begin position="13"/>
        <end position="32"/>
    </location>
</feature>
<evidence type="ECO:0000256" key="6">
    <source>
        <dbReference type="ARBA" id="ARBA00022737"/>
    </source>
</evidence>
<dbReference type="SMART" id="SM00360">
    <property type="entry name" value="RRM"/>
    <property type="match status" value="2"/>
</dbReference>
<evidence type="ECO:0000256" key="10">
    <source>
        <dbReference type="ARBA" id="ARBA00023065"/>
    </source>
</evidence>
<name>A0A2A2LND6_9BILA</name>
<feature type="transmembrane region" description="Helical" evidence="15">
    <location>
        <begin position="338"/>
        <end position="362"/>
    </location>
</feature>
<evidence type="ECO:0000256" key="12">
    <source>
        <dbReference type="ARBA" id="ARBA00023201"/>
    </source>
</evidence>
<comment type="caution">
    <text evidence="17">The sequence shown here is derived from an EMBL/GenBank/DDBJ whole genome shotgun (WGS) entry which is preliminary data.</text>
</comment>
<dbReference type="SUPFAM" id="SSF54928">
    <property type="entry name" value="RNA-binding domain, RBD"/>
    <property type="match status" value="1"/>
</dbReference>
<feature type="transmembrane region" description="Helical" evidence="15">
    <location>
        <begin position="369"/>
        <end position="391"/>
    </location>
</feature>
<feature type="transmembrane region" description="Helical" evidence="15">
    <location>
        <begin position="100"/>
        <end position="125"/>
    </location>
</feature>
<keyword evidence="3" id="KW-0813">Transport</keyword>
<dbReference type="Gene3D" id="1.20.1730.10">
    <property type="entry name" value="Sodium/glucose cotransporter"/>
    <property type="match status" value="2"/>
</dbReference>
<protein>
    <recommendedName>
        <fullName evidence="16">RRM domain-containing protein</fullName>
    </recommendedName>
</protein>
<dbReference type="InterPro" id="IPR001734">
    <property type="entry name" value="Na/solute_symporter"/>
</dbReference>
<evidence type="ECO:0000256" key="11">
    <source>
        <dbReference type="ARBA" id="ARBA00023136"/>
    </source>
</evidence>
<dbReference type="Pfam" id="PF00076">
    <property type="entry name" value="RRM_1"/>
    <property type="match status" value="1"/>
</dbReference>
<dbReference type="Proteomes" id="UP000218231">
    <property type="component" value="Unassembled WGS sequence"/>
</dbReference>
<dbReference type="PROSITE" id="PS50283">
    <property type="entry name" value="NA_SOLUT_SYMP_3"/>
    <property type="match status" value="1"/>
</dbReference>
<keyword evidence="5 15" id="KW-0812">Transmembrane</keyword>
<evidence type="ECO:0000256" key="2">
    <source>
        <dbReference type="ARBA" id="ARBA00006434"/>
    </source>
</evidence>
<evidence type="ECO:0000256" key="1">
    <source>
        <dbReference type="ARBA" id="ARBA00004651"/>
    </source>
</evidence>
<dbReference type="PROSITE" id="PS50102">
    <property type="entry name" value="RRM"/>
    <property type="match status" value="2"/>
</dbReference>
<evidence type="ECO:0000256" key="8">
    <source>
        <dbReference type="ARBA" id="ARBA00022989"/>
    </source>
</evidence>
<keyword evidence="18" id="KW-1185">Reference proteome</keyword>
<keyword evidence="7 13" id="KW-0694">RNA-binding</keyword>
<feature type="transmembrane region" description="Helical" evidence="15">
    <location>
        <begin position="441"/>
        <end position="461"/>
    </location>
</feature>
<accession>A0A2A2LND6</accession>
<evidence type="ECO:0000256" key="7">
    <source>
        <dbReference type="ARBA" id="ARBA00022884"/>
    </source>
</evidence>
<keyword evidence="4" id="KW-1003">Cell membrane</keyword>
<dbReference type="InterPro" id="IPR051163">
    <property type="entry name" value="Sodium:Solute_Symporter_SSF"/>
</dbReference>
<dbReference type="InterPro" id="IPR038377">
    <property type="entry name" value="Na/Glc_symporter_sf"/>
</dbReference>
<gene>
    <name evidence="17" type="ORF">WR25_07183</name>
</gene>
<proteinExistence type="inferred from homology"/>
<keyword evidence="10" id="KW-0406">Ion transport</keyword>
<feature type="transmembrane region" description="Helical" evidence="15">
    <location>
        <begin position="207"/>
        <end position="234"/>
    </location>
</feature>
<evidence type="ECO:0000256" key="5">
    <source>
        <dbReference type="ARBA" id="ARBA00022692"/>
    </source>
</evidence>
<comment type="similarity">
    <text evidence="2 14">Belongs to the sodium:solute symporter (SSF) (TC 2.A.21) family.</text>
</comment>
<evidence type="ECO:0000313" key="17">
    <source>
        <dbReference type="EMBL" id="PAV87507.1"/>
    </source>
</evidence>
<dbReference type="GO" id="GO:0015293">
    <property type="term" value="F:symporter activity"/>
    <property type="evidence" value="ECO:0007669"/>
    <property type="project" value="TreeGrafter"/>
</dbReference>
<evidence type="ECO:0000313" key="18">
    <source>
        <dbReference type="Proteomes" id="UP000218231"/>
    </source>
</evidence>
<dbReference type="Gene3D" id="3.30.70.330">
    <property type="match status" value="1"/>
</dbReference>
<dbReference type="InterPro" id="IPR012677">
    <property type="entry name" value="Nucleotide-bd_a/b_plait_sf"/>
</dbReference>
<dbReference type="GO" id="GO:0098687">
    <property type="term" value="C:chromosomal region"/>
    <property type="evidence" value="ECO:0007669"/>
    <property type="project" value="UniProtKB-ARBA"/>
</dbReference>
<dbReference type="GO" id="GO:0006814">
    <property type="term" value="P:sodium ion transport"/>
    <property type="evidence" value="ECO:0007669"/>
    <property type="project" value="UniProtKB-KW"/>
</dbReference>
<feature type="transmembrane region" description="Helical" evidence="15">
    <location>
        <begin position="137"/>
        <end position="158"/>
    </location>
</feature>
<dbReference type="STRING" id="2018661.A0A2A2LND6"/>
<feature type="domain" description="RRM" evidence="16">
    <location>
        <begin position="562"/>
        <end position="638"/>
    </location>
</feature>
<organism evidence="17 18">
    <name type="scientific">Diploscapter pachys</name>
    <dbReference type="NCBI Taxonomy" id="2018661"/>
    <lineage>
        <taxon>Eukaryota</taxon>
        <taxon>Metazoa</taxon>
        <taxon>Ecdysozoa</taxon>
        <taxon>Nematoda</taxon>
        <taxon>Chromadorea</taxon>
        <taxon>Rhabditida</taxon>
        <taxon>Rhabditina</taxon>
        <taxon>Rhabditomorpha</taxon>
        <taxon>Rhabditoidea</taxon>
        <taxon>Rhabditidae</taxon>
        <taxon>Diploscapter</taxon>
    </lineage>
</organism>
<feature type="transmembrane region" description="Helical" evidence="15">
    <location>
        <begin position="170"/>
        <end position="187"/>
    </location>
</feature>
<dbReference type="InterPro" id="IPR000504">
    <property type="entry name" value="RRM_dom"/>
</dbReference>
<dbReference type="InterPro" id="IPR035979">
    <property type="entry name" value="RBD_domain_sf"/>
</dbReference>
<evidence type="ECO:0000256" key="15">
    <source>
        <dbReference type="SAM" id="Phobius"/>
    </source>
</evidence>